<protein>
    <recommendedName>
        <fullName evidence="1">Eukaryotic translation initiation factor 3 subunit K</fullName>
        <shortName evidence="1">eIF3k</shortName>
    </recommendedName>
    <alternativeName>
        <fullName evidence="1">eIF-3 p25</fullName>
    </alternativeName>
</protein>
<reference evidence="4 5" key="1">
    <citation type="journal article" date="2018" name="Mol. Biol. Evol.">
        <title>Broad Genomic Sampling Reveals a Smut Pathogenic Ancestry of the Fungal Clade Ustilaginomycotina.</title>
        <authorList>
            <person name="Kijpornyongpan T."/>
            <person name="Mondo S.J."/>
            <person name="Barry K."/>
            <person name="Sandor L."/>
            <person name="Lee J."/>
            <person name="Lipzen A."/>
            <person name="Pangilinan J."/>
            <person name="LaButti K."/>
            <person name="Hainaut M."/>
            <person name="Henrissat B."/>
            <person name="Grigoriev I.V."/>
            <person name="Spatafora J.W."/>
            <person name="Aime M.C."/>
        </authorList>
    </citation>
    <scope>NUCLEOTIDE SEQUENCE [LARGE SCALE GENOMIC DNA]</scope>
    <source>
        <strain evidence="4 5">MCA 5214</strain>
    </source>
</reference>
<dbReference type="PANTHER" id="PTHR13022">
    <property type="entry name" value="EUKARYOTIC TRANSLATION INITIATION FACTOR 3 SUBUNIT 11"/>
    <property type="match status" value="1"/>
</dbReference>
<dbReference type="GO" id="GO:0003723">
    <property type="term" value="F:RNA binding"/>
    <property type="evidence" value="ECO:0007669"/>
    <property type="project" value="UniProtKB-UniRule"/>
</dbReference>
<evidence type="ECO:0000256" key="2">
    <source>
        <dbReference type="SAM" id="MobiDB-lite"/>
    </source>
</evidence>
<dbReference type="HAMAP" id="MF_03010">
    <property type="entry name" value="eIF3k"/>
    <property type="match status" value="1"/>
</dbReference>
<sequence>MSSDPVASSSSASGSGSTYNPSTRPEQIDQLIAGVDRYNPHNLPLLHDYLDAQLKGEYPWDCMAALAILKLYQFNPSTFSYETVTCMLAKSLHALPSPHTNLCLSLLGEAPVSILAPATPAPAKEEGDAAGDAANPTPADAAAQAAGQSSSSASANAASQQPSAGILTDPTMVKLHHLSTLLSSSRYPTFWTTLRSNDYSEVRSDVLDRLADFEDGVRLVVLNGTALSFRTISKARLSSYLGVEEGEVEETLRRAGGEGWNVRADGVVEVPANADNEIVKASSAQGGVQREDVGLADLGRLLQQAAPSQPGASVKA</sequence>
<keyword evidence="1" id="KW-0648">Protein biosynthesis</keyword>
<dbReference type="OrthoDB" id="337745at2759"/>
<evidence type="ECO:0000259" key="3">
    <source>
        <dbReference type="Pfam" id="PF10075"/>
    </source>
</evidence>
<organism evidence="4 5">
    <name type="scientific">Jaminaea rosea</name>
    <dbReference type="NCBI Taxonomy" id="1569628"/>
    <lineage>
        <taxon>Eukaryota</taxon>
        <taxon>Fungi</taxon>
        <taxon>Dikarya</taxon>
        <taxon>Basidiomycota</taxon>
        <taxon>Ustilaginomycotina</taxon>
        <taxon>Exobasidiomycetes</taxon>
        <taxon>Microstromatales</taxon>
        <taxon>Microstromatales incertae sedis</taxon>
        <taxon>Jaminaea</taxon>
    </lineage>
</organism>
<feature type="region of interest" description="Disordered" evidence="2">
    <location>
        <begin position="121"/>
        <end position="162"/>
    </location>
</feature>
<dbReference type="InterPro" id="IPR016024">
    <property type="entry name" value="ARM-type_fold"/>
</dbReference>
<dbReference type="STRING" id="1569628.A0A316UQB4"/>
<dbReference type="Gene3D" id="1.25.40.250">
    <property type="entry name" value="ARM repeat, domain 1"/>
    <property type="match status" value="1"/>
</dbReference>
<dbReference type="Gene3D" id="1.10.10.10">
    <property type="entry name" value="Winged helix-like DNA-binding domain superfamily/Winged helix DNA-binding domain"/>
    <property type="match status" value="1"/>
</dbReference>
<proteinExistence type="inferred from homology"/>
<feature type="region of interest" description="Disordered" evidence="2">
    <location>
        <begin position="1"/>
        <end position="24"/>
    </location>
</feature>
<evidence type="ECO:0000256" key="1">
    <source>
        <dbReference type="HAMAP-Rule" id="MF_03010"/>
    </source>
</evidence>
<dbReference type="GO" id="GO:0006446">
    <property type="term" value="P:regulation of translational initiation"/>
    <property type="evidence" value="ECO:0007669"/>
    <property type="project" value="InterPro"/>
</dbReference>
<evidence type="ECO:0000313" key="5">
    <source>
        <dbReference type="Proteomes" id="UP000245884"/>
    </source>
</evidence>
<dbReference type="PANTHER" id="PTHR13022:SF0">
    <property type="entry name" value="EUKARYOTIC TRANSLATION INITIATION FACTOR 3 SUBUNIT K"/>
    <property type="match status" value="1"/>
</dbReference>
<comment type="similarity">
    <text evidence="1">Belongs to the eIF-3 subunit K family.</text>
</comment>
<dbReference type="GO" id="GO:0005852">
    <property type="term" value="C:eukaryotic translation initiation factor 3 complex"/>
    <property type="evidence" value="ECO:0007669"/>
    <property type="project" value="UniProtKB-UniRule"/>
</dbReference>
<dbReference type="EMBL" id="KZ819668">
    <property type="protein sequence ID" value="PWN27502.1"/>
    <property type="molecule type" value="Genomic_DNA"/>
</dbReference>
<name>A0A316UQB4_9BASI</name>
<dbReference type="GeneID" id="37029201"/>
<evidence type="ECO:0000313" key="4">
    <source>
        <dbReference type="EMBL" id="PWN27502.1"/>
    </source>
</evidence>
<feature type="compositionally biased region" description="Low complexity" evidence="2">
    <location>
        <begin position="7"/>
        <end position="17"/>
    </location>
</feature>
<dbReference type="SUPFAM" id="SSF46785">
    <property type="entry name" value="Winged helix' DNA-binding domain"/>
    <property type="match status" value="1"/>
</dbReference>
<comment type="subunit">
    <text evidence="1">Component of the eukaryotic translation initiation factor 3 (eIF-3) complex.</text>
</comment>
<dbReference type="GO" id="GO:0033290">
    <property type="term" value="C:eukaryotic 48S preinitiation complex"/>
    <property type="evidence" value="ECO:0007669"/>
    <property type="project" value="UniProtKB-UniRule"/>
</dbReference>
<dbReference type="InterPro" id="IPR016020">
    <property type="entry name" value="Transl_init_fac_sub12_N_euk"/>
</dbReference>
<dbReference type="InterPro" id="IPR036390">
    <property type="entry name" value="WH_DNA-bd_sf"/>
</dbReference>
<feature type="compositionally biased region" description="Low complexity" evidence="2">
    <location>
        <begin position="130"/>
        <end position="162"/>
    </location>
</feature>
<gene>
    <name evidence="4" type="ORF">BDZ90DRAFT_240507</name>
</gene>
<keyword evidence="1" id="KW-0396">Initiation factor</keyword>
<dbReference type="GO" id="GO:0043022">
    <property type="term" value="F:ribosome binding"/>
    <property type="evidence" value="ECO:0007669"/>
    <property type="project" value="InterPro"/>
</dbReference>
<keyword evidence="1" id="KW-0963">Cytoplasm</keyword>
<dbReference type="SUPFAM" id="SSF48371">
    <property type="entry name" value="ARM repeat"/>
    <property type="match status" value="1"/>
</dbReference>
<dbReference type="InterPro" id="IPR033464">
    <property type="entry name" value="CSN8_PSD8_EIF3K"/>
</dbReference>
<dbReference type="InterPro" id="IPR036388">
    <property type="entry name" value="WH-like_DNA-bd_sf"/>
</dbReference>
<dbReference type="RefSeq" id="XP_025362114.1">
    <property type="nucleotide sequence ID" value="XM_025507378.1"/>
</dbReference>
<dbReference type="GO" id="GO:0003743">
    <property type="term" value="F:translation initiation factor activity"/>
    <property type="evidence" value="ECO:0007669"/>
    <property type="project" value="UniProtKB-UniRule"/>
</dbReference>
<keyword evidence="5" id="KW-1185">Reference proteome</keyword>
<dbReference type="GO" id="GO:0016282">
    <property type="term" value="C:eukaryotic 43S preinitiation complex"/>
    <property type="evidence" value="ECO:0007669"/>
    <property type="project" value="UniProtKB-UniRule"/>
</dbReference>
<dbReference type="InterPro" id="IPR009374">
    <property type="entry name" value="eIF3k"/>
</dbReference>
<accession>A0A316UQB4</accession>
<feature type="domain" description="CSN8/PSMD8/EIF3K" evidence="3">
    <location>
        <begin position="159"/>
        <end position="269"/>
    </location>
</feature>
<dbReference type="Pfam" id="PF10075">
    <property type="entry name" value="CSN8_PSD8_EIF3K"/>
    <property type="match status" value="1"/>
</dbReference>
<dbReference type="AlphaFoldDB" id="A0A316UQB4"/>
<dbReference type="Proteomes" id="UP000245884">
    <property type="component" value="Unassembled WGS sequence"/>
</dbReference>
<dbReference type="GO" id="GO:0001732">
    <property type="term" value="P:formation of cytoplasmic translation initiation complex"/>
    <property type="evidence" value="ECO:0007669"/>
    <property type="project" value="UniProtKB-UniRule"/>
</dbReference>
<comment type="subcellular location">
    <subcellularLocation>
        <location evidence="1">Cytoplasm</location>
    </subcellularLocation>
</comment>
<comment type="function">
    <text evidence="1">Component of the eukaryotic translation initiation factor 3 (eIF-3) complex, which is involved in protein synthesis of a specialized repertoire of mRNAs and, together with other initiation factors, stimulates binding of mRNA and methionyl-tRNAi to the 40S ribosome. The eIF-3 complex specifically targets and initiates translation of a subset of mRNAs involved in cell proliferation.</text>
</comment>